<dbReference type="PANTHER" id="PTHR35563">
    <property type="entry name" value="BARREL METAL-DEPENDENT HYDROLASE, PUTATIVE (AFU_ORTHOLOGUE AFUA_1G16240)-RELATED"/>
    <property type="match status" value="1"/>
</dbReference>
<protein>
    <submittedName>
        <fullName evidence="3">Amidohydrolase family protein</fullName>
    </submittedName>
</protein>
<evidence type="ECO:0000313" key="4">
    <source>
        <dbReference type="Proteomes" id="UP001595847"/>
    </source>
</evidence>
<dbReference type="PANTHER" id="PTHR35563:SF2">
    <property type="entry name" value="BARREL METAL-DEPENDENT HYDROLASE, PUTATIVE (AFU_ORTHOLOGUE AFUA_1G16240)-RELATED"/>
    <property type="match status" value="1"/>
</dbReference>
<dbReference type="Pfam" id="PF04909">
    <property type="entry name" value="Amidohydro_2"/>
    <property type="match status" value="1"/>
</dbReference>
<dbReference type="SUPFAM" id="SSF51556">
    <property type="entry name" value="Metallo-dependent hydrolases"/>
    <property type="match status" value="1"/>
</dbReference>
<dbReference type="InterPro" id="IPR006680">
    <property type="entry name" value="Amidohydro-rel"/>
</dbReference>
<dbReference type="RefSeq" id="WP_378530287.1">
    <property type="nucleotide sequence ID" value="NZ_JBHSBH010000004.1"/>
</dbReference>
<organism evidence="3 4">
    <name type="scientific">Nocardiopsis sediminis</name>
    <dbReference type="NCBI Taxonomy" id="1778267"/>
    <lineage>
        <taxon>Bacteria</taxon>
        <taxon>Bacillati</taxon>
        <taxon>Actinomycetota</taxon>
        <taxon>Actinomycetes</taxon>
        <taxon>Streptosporangiales</taxon>
        <taxon>Nocardiopsidaceae</taxon>
        <taxon>Nocardiopsis</taxon>
    </lineage>
</organism>
<evidence type="ECO:0000256" key="1">
    <source>
        <dbReference type="SAM" id="MobiDB-lite"/>
    </source>
</evidence>
<feature type="domain" description="Amidohydrolase-related" evidence="2">
    <location>
        <begin position="41"/>
        <end position="283"/>
    </location>
</feature>
<keyword evidence="4" id="KW-1185">Reference proteome</keyword>
<dbReference type="InterPro" id="IPR052358">
    <property type="entry name" value="Aro_Compnd_Degr_Hydrolases"/>
</dbReference>
<evidence type="ECO:0000259" key="2">
    <source>
        <dbReference type="Pfam" id="PF04909"/>
    </source>
</evidence>
<feature type="region of interest" description="Disordered" evidence="1">
    <location>
        <begin position="1"/>
        <end position="30"/>
    </location>
</feature>
<name>A0ABV8FIX6_9ACTN</name>
<sequence length="302" mass="31576">MGATVVTRTHPAQRGGRGTDVPRGPHRPLHPGRIEAMALFDAHLHIIDPRFPLATGQGYRPEPFTAADYLARSEPLGISGGAVVAGSFQGPDPAYLVAALRELGPSYVGVAELAPDTSDSALRDLHAAGVRSLRLNLYRGSAGDLDAQIHLARRAAELLGWPCELYVDSRELPALAPRIAPLPRVSIDHLGLSREGLPALLDLVAGGARVKATGFGRGDLDVPVALRSIAAINPGALMFGTDLPSTRAPRPFRSTDIDVITEALGPGPAGPVLRRNALDFYGLAATGGVRTESPSGPAPSAY</sequence>
<reference evidence="4" key="1">
    <citation type="journal article" date="2019" name="Int. J. Syst. Evol. Microbiol.">
        <title>The Global Catalogue of Microorganisms (GCM) 10K type strain sequencing project: providing services to taxonomists for standard genome sequencing and annotation.</title>
        <authorList>
            <consortium name="The Broad Institute Genomics Platform"/>
            <consortium name="The Broad Institute Genome Sequencing Center for Infectious Disease"/>
            <person name="Wu L."/>
            <person name="Ma J."/>
        </authorList>
    </citation>
    <scope>NUCLEOTIDE SEQUENCE [LARGE SCALE GENOMIC DNA]</scope>
    <source>
        <strain evidence="4">TBRC 1826</strain>
    </source>
</reference>
<proteinExistence type="predicted"/>
<dbReference type="InterPro" id="IPR032466">
    <property type="entry name" value="Metal_Hydrolase"/>
</dbReference>
<dbReference type="Proteomes" id="UP001595847">
    <property type="component" value="Unassembled WGS sequence"/>
</dbReference>
<gene>
    <name evidence="3" type="ORF">ACFOVU_05185</name>
</gene>
<evidence type="ECO:0000313" key="3">
    <source>
        <dbReference type="EMBL" id="MFC3995294.1"/>
    </source>
</evidence>
<comment type="caution">
    <text evidence="3">The sequence shown here is derived from an EMBL/GenBank/DDBJ whole genome shotgun (WGS) entry which is preliminary data.</text>
</comment>
<dbReference type="Gene3D" id="3.20.20.140">
    <property type="entry name" value="Metal-dependent hydrolases"/>
    <property type="match status" value="1"/>
</dbReference>
<accession>A0ABV8FIX6</accession>
<dbReference type="EMBL" id="JBHSBH010000004">
    <property type="protein sequence ID" value="MFC3995294.1"/>
    <property type="molecule type" value="Genomic_DNA"/>
</dbReference>